<feature type="compositionally biased region" description="Basic and acidic residues" evidence="1">
    <location>
        <begin position="134"/>
        <end position="143"/>
    </location>
</feature>
<evidence type="ECO:0000256" key="1">
    <source>
        <dbReference type="SAM" id="MobiDB-lite"/>
    </source>
</evidence>
<organism evidence="2 3">
    <name type="scientific">Manihot esculenta</name>
    <name type="common">Cassava</name>
    <name type="synonym">Jatropha manihot</name>
    <dbReference type="NCBI Taxonomy" id="3983"/>
    <lineage>
        <taxon>Eukaryota</taxon>
        <taxon>Viridiplantae</taxon>
        <taxon>Streptophyta</taxon>
        <taxon>Embryophyta</taxon>
        <taxon>Tracheophyta</taxon>
        <taxon>Spermatophyta</taxon>
        <taxon>Magnoliopsida</taxon>
        <taxon>eudicotyledons</taxon>
        <taxon>Gunneridae</taxon>
        <taxon>Pentapetalae</taxon>
        <taxon>rosids</taxon>
        <taxon>fabids</taxon>
        <taxon>Malpighiales</taxon>
        <taxon>Euphorbiaceae</taxon>
        <taxon>Crotonoideae</taxon>
        <taxon>Manihoteae</taxon>
        <taxon>Manihot</taxon>
    </lineage>
</organism>
<dbReference type="EMBL" id="CM004403">
    <property type="protein sequence ID" value="OAY25554.1"/>
    <property type="molecule type" value="Genomic_DNA"/>
</dbReference>
<dbReference type="PANTHER" id="PTHR34280:SF2">
    <property type="entry name" value="OS01G0920100 PROTEIN"/>
    <property type="match status" value="1"/>
</dbReference>
<dbReference type="OMA" id="WQHHRCL"/>
<dbReference type="OrthoDB" id="1925325at2759"/>
<dbReference type="STRING" id="3983.A0A2C9U8G9"/>
<reference evidence="3" key="1">
    <citation type="journal article" date="2016" name="Nat. Biotechnol.">
        <title>Sequencing wild and cultivated cassava and related species reveals extensive interspecific hybridization and genetic diversity.</title>
        <authorList>
            <person name="Bredeson J.V."/>
            <person name="Lyons J.B."/>
            <person name="Prochnik S.E."/>
            <person name="Wu G.A."/>
            <person name="Ha C.M."/>
            <person name="Edsinger-Gonzales E."/>
            <person name="Grimwood J."/>
            <person name="Schmutz J."/>
            <person name="Rabbi I.Y."/>
            <person name="Egesi C."/>
            <person name="Nauluvula P."/>
            <person name="Lebot V."/>
            <person name="Ndunguru J."/>
            <person name="Mkamilo G."/>
            <person name="Bart R.S."/>
            <person name="Setter T.L."/>
            <person name="Gleadow R.M."/>
            <person name="Kulakow P."/>
            <person name="Ferguson M.E."/>
            <person name="Rounsley S."/>
            <person name="Rokhsar D.S."/>
        </authorList>
    </citation>
    <scope>NUCLEOTIDE SEQUENCE [LARGE SCALE GENOMIC DNA]</scope>
    <source>
        <strain evidence="3">cv. AM560-2</strain>
    </source>
</reference>
<accession>A0A2C9U8G9</accession>
<name>A0A2C9U8G9_MANES</name>
<evidence type="ECO:0000313" key="3">
    <source>
        <dbReference type="Proteomes" id="UP000091857"/>
    </source>
</evidence>
<keyword evidence="3" id="KW-1185">Reference proteome</keyword>
<dbReference type="Proteomes" id="UP000091857">
    <property type="component" value="Chromosome 17"/>
</dbReference>
<protein>
    <submittedName>
        <fullName evidence="2">Uncharacterized protein</fullName>
    </submittedName>
</protein>
<dbReference type="AlphaFoldDB" id="A0A2C9U8G9"/>
<sequence>MGSCVSSHKGTPDSAIKLGVSFGSNTDNLVIPETPIKDKHVNGDHPIKTFEDYGSKDETFFDSQPWLESDCEDDFFSVNGEFTPSRGSTPVHHSFIMGTPKINKASLEDRLPGATPEPSPGKKKRLSELFEESLREEMEEKQNTDTANGKPTIVDVSASATPYLSGTSSICSSERTANGDALIEREKSTKSGQCCLPSLISCRSFSEKKKMSPAPAIAVNDEA</sequence>
<dbReference type="PANTHER" id="PTHR34280">
    <property type="entry name" value="OS01G0920100 PROTEIN"/>
    <property type="match status" value="1"/>
</dbReference>
<comment type="caution">
    <text evidence="2">The sequence shown here is derived from an EMBL/GenBank/DDBJ whole genome shotgun (WGS) entry which is preliminary data.</text>
</comment>
<evidence type="ECO:0000313" key="2">
    <source>
        <dbReference type="EMBL" id="OAY25554.1"/>
    </source>
</evidence>
<gene>
    <name evidence="2" type="ORF">MANES_17G104100v8</name>
</gene>
<feature type="region of interest" description="Disordered" evidence="1">
    <location>
        <begin position="134"/>
        <end position="154"/>
    </location>
</feature>
<dbReference type="Gramene" id="Manes.17G104100.1.v8.1">
    <property type="protein sequence ID" value="Manes.17G104100.1.v8.1.CDS"/>
    <property type="gene ID" value="Manes.17G104100.v8.1"/>
</dbReference>
<dbReference type="InterPro" id="IPR038947">
    <property type="entry name" value="At3g27210-like"/>
</dbReference>
<proteinExistence type="predicted"/>